<keyword evidence="2" id="KW-1185">Reference proteome</keyword>
<evidence type="ECO:0000313" key="1">
    <source>
        <dbReference type="EMBL" id="GFQ96045.1"/>
    </source>
</evidence>
<reference evidence="1" key="1">
    <citation type="submission" date="2020-07" db="EMBL/GenBank/DDBJ databases">
        <title>Multicomponent nature underlies the extraordinary mechanical properties of spider dragline silk.</title>
        <authorList>
            <person name="Kono N."/>
            <person name="Nakamura H."/>
            <person name="Mori M."/>
            <person name="Yoshida Y."/>
            <person name="Ohtoshi R."/>
            <person name="Malay A.D."/>
            <person name="Moran D.A.P."/>
            <person name="Tomita M."/>
            <person name="Numata K."/>
            <person name="Arakawa K."/>
        </authorList>
    </citation>
    <scope>NUCLEOTIDE SEQUENCE</scope>
</reference>
<evidence type="ECO:0000313" key="2">
    <source>
        <dbReference type="Proteomes" id="UP000887116"/>
    </source>
</evidence>
<dbReference type="Proteomes" id="UP000887116">
    <property type="component" value="Unassembled WGS sequence"/>
</dbReference>
<sequence length="113" mass="13120">MFVCLQLQGDNLNLFKTKCSVAAFVSKLLLYKRNFGRRELNNFPYLSAVSFKHDGLLVYCQHLENLHSDFKERFQDILNMDIPDWVLDPFSNVNTAGSSQLEEELIELTTNEE</sequence>
<proteinExistence type="predicted"/>
<accession>A0A8X6J880</accession>
<gene>
    <name evidence="1" type="primary">X975_10846</name>
    <name evidence="1" type="ORF">TNCT_605111</name>
</gene>
<organism evidence="1 2">
    <name type="scientific">Trichonephila clavata</name>
    <name type="common">Joro spider</name>
    <name type="synonym">Nephila clavata</name>
    <dbReference type="NCBI Taxonomy" id="2740835"/>
    <lineage>
        <taxon>Eukaryota</taxon>
        <taxon>Metazoa</taxon>
        <taxon>Ecdysozoa</taxon>
        <taxon>Arthropoda</taxon>
        <taxon>Chelicerata</taxon>
        <taxon>Arachnida</taxon>
        <taxon>Araneae</taxon>
        <taxon>Araneomorphae</taxon>
        <taxon>Entelegynae</taxon>
        <taxon>Araneoidea</taxon>
        <taxon>Nephilidae</taxon>
        <taxon>Trichonephila</taxon>
    </lineage>
</organism>
<dbReference type="PANTHER" id="PTHR45913:SF22">
    <property type="entry name" value="SCAN BOX DOMAIN-CONTAINING PROTEIN"/>
    <property type="match status" value="1"/>
</dbReference>
<dbReference type="PANTHER" id="PTHR45913">
    <property type="entry name" value="EPM2A-INTERACTING PROTEIN 1"/>
    <property type="match status" value="1"/>
</dbReference>
<dbReference type="AlphaFoldDB" id="A0A8X6J880"/>
<protein>
    <submittedName>
        <fullName evidence="1">SCAN domain-containing protein 3</fullName>
    </submittedName>
</protein>
<comment type="caution">
    <text evidence="1">The sequence shown here is derived from an EMBL/GenBank/DDBJ whole genome shotgun (WGS) entry which is preliminary data.</text>
</comment>
<dbReference type="EMBL" id="BMAO01034356">
    <property type="protein sequence ID" value="GFQ96045.1"/>
    <property type="molecule type" value="Genomic_DNA"/>
</dbReference>
<dbReference type="OrthoDB" id="1101576at2759"/>
<name>A0A8X6J880_TRICU</name>